<proteinExistence type="predicted"/>
<keyword evidence="1" id="KW-0472">Membrane</keyword>
<dbReference type="Proteomes" id="UP001501523">
    <property type="component" value="Unassembled WGS sequence"/>
</dbReference>
<evidence type="ECO:0000313" key="3">
    <source>
        <dbReference type="Proteomes" id="UP001501523"/>
    </source>
</evidence>
<accession>A0ABN1IC78</accession>
<evidence type="ECO:0000256" key="1">
    <source>
        <dbReference type="SAM" id="Phobius"/>
    </source>
</evidence>
<name>A0ABN1IC78_9GAMM</name>
<comment type="caution">
    <text evidence="2">The sequence shown here is derived from an EMBL/GenBank/DDBJ whole genome shotgun (WGS) entry which is preliminary data.</text>
</comment>
<sequence length="190" mass="21293">MSDDPLSNALDAARGGRNWDALAALIAAMIGVMALLVSGYTAYIQRQQVRAQVWPYLMAGWADFEQSRIVINKGVGPAQVRSVEMLVDGKPQPDWPHVIAALGLPGDFSMNQSTINSTVVSAGEKVAILKLEDKEQYRRFRAGIERMTLRICYCSTLGDCWMHEDHRRRDQGEEQVAECPRLPEDRVFNE</sequence>
<keyword evidence="3" id="KW-1185">Reference proteome</keyword>
<keyword evidence="1" id="KW-1133">Transmembrane helix</keyword>
<dbReference type="RefSeq" id="WP_343786607.1">
    <property type="nucleotide sequence ID" value="NZ_BAAAEU010000001.1"/>
</dbReference>
<evidence type="ECO:0000313" key="2">
    <source>
        <dbReference type="EMBL" id="GAA0706082.1"/>
    </source>
</evidence>
<feature type="transmembrane region" description="Helical" evidence="1">
    <location>
        <begin position="21"/>
        <end position="43"/>
    </location>
</feature>
<gene>
    <name evidence="2" type="ORF">GCM10009105_04020</name>
</gene>
<keyword evidence="1" id="KW-0812">Transmembrane</keyword>
<organism evidence="2 3">
    <name type="scientific">Dokdonella soli</name>
    <dbReference type="NCBI Taxonomy" id="529810"/>
    <lineage>
        <taxon>Bacteria</taxon>
        <taxon>Pseudomonadati</taxon>
        <taxon>Pseudomonadota</taxon>
        <taxon>Gammaproteobacteria</taxon>
        <taxon>Lysobacterales</taxon>
        <taxon>Rhodanobacteraceae</taxon>
        <taxon>Dokdonella</taxon>
    </lineage>
</organism>
<protein>
    <submittedName>
        <fullName evidence="2">Uncharacterized protein</fullName>
    </submittedName>
</protein>
<dbReference type="EMBL" id="BAAAEU010000001">
    <property type="protein sequence ID" value="GAA0706082.1"/>
    <property type="molecule type" value="Genomic_DNA"/>
</dbReference>
<reference evidence="2 3" key="1">
    <citation type="journal article" date="2019" name="Int. J. Syst. Evol. Microbiol.">
        <title>The Global Catalogue of Microorganisms (GCM) 10K type strain sequencing project: providing services to taxonomists for standard genome sequencing and annotation.</title>
        <authorList>
            <consortium name="The Broad Institute Genomics Platform"/>
            <consortium name="The Broad Institute Genome Sequencing Center for Infectious Disease"/>
            <person name="Wu L."/>
            <person name="Ma J."/>
        </authorList>
    </citation>
    <scope>NUCLEOTIDE SEQUENCE [LARGE SCALE GENOMIC DNA]</scope>
    <source>
        <strain evidence="2 3">JCM 15421</strain>
    </source>
</reference>